<dbReference type="PANTHER" id="PTHR43053">
    <property type="entry name" value="GLYCOSIDASE FAMILY 31"/>
    <property type="match status" value="1"/>
</dbReference>
<dbReference type="SUPFAM" id="SSF51011">
    <property type="entry name" value="Glycosyl hydrolase domain"/>
    <property type="match status" value="1"/>
</dbReference>
<reference evidence="7 8" key="1">
    <citation type="submission" date="2017-06" db="EMBL/GenBank/DDBJ databases">
        <title>A platform for efficient transgenesis in Macrostomum lignano, a flatworm model organism for stem cell research.</title>
        <authorList>
            <person name="Berezikov E."/>
        </authorList>
    </citation>
    <scope>NUCLEOTIDE SEQUENCE [LARGE SCALE GENOMIC DNA]</scope>
    <source>
        <strain evidence="7">DV1</strain>
        <tissue evidence="7">Whole organism</tissue>
    </source>
</reference>
<keyword evidence="3 4" id="KW-0326">Glycosidase</keyword>
<evidence type="ECO:0000259" key="6">
    <source>
        <dbReference type="Pfam" id="PF21365"/>
    </source>
</evidence>
<dbReference type="Gene3D" id="2.60.40.1180">
    <property type="entry name" value="Golgi alpha-mannosidase II"/>
    <property type="match status" value="1"/>
</dbReference>
<keyword evidence="8" id="KW-1185">Reference proteome</keyword>
<dbReference type="InterPro" id="IPR013780">
    <property type="entry name" value="Glyco_hydro_b"/>
</dbReference>
<dbReference type="SUPFAM" id="SSF51445">
    <property type="entry name" value="(Trans)glycosidases"/>
    <property type="match status" value="1"/>
</dbReference>
<protein>
    <recommendedName>
        <fullName evidence="9">Gal_mutarotas_2 domain-containing protein</fullName>
    </recommendedName>
</protein>
<dbReference type="OrthoDB" id="10070917at2759"/>
<dbReference type="AlphaFoldDB" id="A0A267FCZ8"/>
<evidence type="ECO:0000259" key="5">
    <source>
        <dbReference type="Pfam" id="PF01055"/>
    </source>
</evidence>
<accession>A0A267FCZ8</accession>
<dbReference type="GO" id="GO:0005975">
    <property type="term" value="P:carbohydrate metabolic process"/>
    <property type="evidence" value="ECO:0007669"/>
    <property type="project" value="InterPro"/>
</dbReference>
<proteinExistence type="inferred from homology"/>
<evidence type="ECO:0000256" key="3">
    <source>
        <dbReference type="ARBA" id="ARBA00023295"/>
    </source>
</evidence>
<dbReference type="InterPro" id="IPR000322">
    <property type="entry name" value="Glyco_hydro_31_TIM"/>
</dbReference>
<dbReference type="EMBL" id="NIVC01001195">
    <property type="protein sequence ID" value="PAA70939.1"/>
    <property type="molecule type" value="Genomic_DNA"/>
</dbReference>
<dbReference type="InterPro" id="IPR050985">
    <property type="entry name" value="Alpha-glycosidase_related"/>
</dbReference>
<feature type="domain" description="Glycoside hydrolase family 31 TIM barrel" evidence="5">
    <location>
        <begin position="253"/>
        <end position="563"/>
    </location>
</feature>
<gene>
    <name evidence="7" type="ORF">BOX15_Mlig009470g1</name>
</gene>
<dbReference type="CDD" id="cd06592">
    <property type="entry name" value="GH31_NET37"/>
    <property type="match status" value="1"/>
</dbReference>
<dbReference type="STRING" id="282301.A0A267FCZ8"/>
<evidence type="ECO:0000313" key="7">
    <source>
        <dbReference type="EMBL" id="PAA70939.1"/>
    </source>
</evidence>
<dbReference type="Pfam" id="PF01055">
    <property type="entry name" value="Glyco_hydro_31_2nd"/>
    <property type="match status" value="1"/>
</dbReference>
<name>A0A267FCZ8_9PLAT</name>
<dbReference type="GO" id="GO:0004553">
    <property type="term" value="F:hydrolase activity, hydrolyzing O-glycosyl compounds"/>
    <property type="evidence" value="ECO:0007669"/>
    <property type="project" value="InterPro"/>
</dbReference>
<feature type="domain" description="Glycosyl hydrolase family 31 C-terminal" evidence="6">
    <location>
        <begin position="583"/>
        <end position="660"/>
    </location>
</feature>
<dbReference type="PANTHER" id="PTHR43053:SF4">
    <property type="entry name" value="MYOGENESIS-REGULATING GLYCOSIDASE"/>
    <property type="match status" value="1"/>
</dbReference>
<evidence type="ECO:0000313" key="8">
    <source>
        <dbReference type="Proteomes" id="UP000215902"/>
    </source>
</evidence>
<evidence type="ECO:0000256" key="2">
    <source>
        <dbReference type="ARBA" id="ARBA00022801"/>
    </source>
</evidence>
<comment type="caution">
    <text evidence="7">The sequence shown here is derived from an EMBL/GenBank/DDBJ whole genome shotgun (WGS) entry which is preliminary data.</text>
</comment>
<dbReference type="Proteomes" id="UP000215902">
    <property type="component" value="Unassembled WGS sequence"/>
</dbReference>
<dbReference type="Pfam" id="PF21365">
    <property type="entry name" value="Glyco_hydro_31_3rd"/>
    <property type="match status" value="1"/>
</dbReference>
<dbReference type="Gene3D" id="3.20.20.80">
    <property type="entry name" value="Glycosidases"/>
    <property type="match status" value="1"/>
</dbReference>
<organism evidence="7 8">
    <name type="scientific">Macrostomum lignano</name>
    <dbReference type="NCBI Taxonomy" id="282301"/>
    <lineage>
        <taxon>Eukaryota</taxon>
        <taxon>Metazoa</taxon>
        <taxon>Spiralia</taxon>
        <taxon>Lophotrochozoa</taxon>
        <taxon>Platyhelminthes</taxon>
        <taxon>Rhabditophora</taxon>
        <taxon>Macrostomorpha</taxon>
        <taxon>Macrostomida</taxon>
        <taxon>Macrostomidae</taxon>
        <taxon>Macrostomum</taxon>
    </lineage>
</organism>
<evidence type="ECO:0008006" key="9">
    <source>
        <dbReference type="Google" id="ProtNLM"/>
    </source>
</evidence>
<dbReference type="InterPro" id="IPR048395">
    <property type="entry name" value="Glyco_hydro_31_C"/>
</dbReference>
<comment type="similarity">
    <text evidence="1 4">Belongs to the glycosyl hydrolase 31 family.</text>
</comment>
<keyword evidence="2 4" id="KW-0378">Hydrolase</keyword>
<evidence type="ECO:0000256" key="4">
    <source>
        <dbReference type="RuleBase" id="RU361185"/>
    </source>
</evidence>
<evidence type="ECO:0000256" key="1">
    <source>
        <dbReference type="ARBA" id="ARBA00007806"/>
    </source>
</evidence>
<dbReference type="InterPro" id="IPR017853">
    <property type="entry name" value="GH"/>
</dbReference>
<sequence length="667" mass="74596">MGLKISGQLLALLGFILVCLTATFVITALLPTLVPRERTCPDHDVKLDQLLLTAPSGKRLKVQLNLNNTAKRSGKYFHCGDSSAAYVRQNADPAANASCRLFEWRLTQSVKEVTDCFDMSGEFWFGGAEMWRQDWPLNTGEQVRTAYVPSDVYLRQFGGAIERFWISTGGFAVFVEDSVPLYVSISGGRLCLSGSRSAEVYGNLAARNPGDPLLAYSVCSGADIKSLYRATQFWRGPSETPERDLFERPVWSTWAYLKAGITQESVLEFAHNISANALPASQLGVDDKWTVNYGDHVFDTARFPDPAAMVRGVHDQGYNLTLWVHPFVNKDSEAFATGAQVTRRNGSFLLTSRTRLDEPAFTSWWRGANLSAAMVDITDVEGEGSKYLMQELQLLKTDFGVDSFKLDAGEFNWLPENSRLRGFDNRSNPGWYANAWADFGIRLDPLRRRQEVRVGFRAQHLPLTVRAIDKDSHWGLDNGLKAMVTSALLHCLIGYNFHLPDMVGGNAYCEGPDGLDGNCYPDRELYIRWLQATVLMPSLQLSVPPWHYDEEVVNISRRLLAIRSEPRFRDNMKSALADLLANGDPLLRPMWWLKDGRPGSADQFLLGRSILAAPVLEPGAKSRTVHFPSGRWRPWFAPEDGSQDIVGPQEKDVTVPLDSVAAFWLVE</sequence>